<dbReference type="AlphaFoldDB" id="A0A3N0BZF1"/>
<name>A0A3N0BZF1_9SPHI</name>
<dbReference type="InterPro" id="IPR013783">
    <property type="entry name" value="Ig-like_fold"/>
</dbReference>
<dbReference type="PANTHER" id="PTHR40980:SF4">
    <property type="entry name" value="TONB-DEPENDENT RECEPTOR-LIKE BETA-BARREL DOMAIN-CONTAINING PROTEIN"/>
    <property type="match status" value="1"/>
</dbReference>
<dbReference type="EMBL" id="RBEE01000008">
    <property type="protein sequence ID" value="RNL55074.1"/>
    <property type="molecule type" value="Genomic_DNA"/>
</dbReference>
<evidence type="ECO:0000256" key="3">
    <source>
        <dbReference type="ARBA" id="ARBA00023237"/>
    </source>
</evidence>
<dbReference type="Proteomes" id="UP000274046">
    <property type="component" value="Unassembled WGS sequence"/>
</dbReference>
<evidence type="ECO:0000313" key="5">
    <source>
        <dbReference type="EMBL" id="RNL55074.1"/>
    </source>
</evidence>
<dbReference type="GO" id="GO:0009279">
    <property type="term" value="C:cell outer membrane"/>
    <property type="evidence" value="ECO:0007669"/>
    <property type="project" value="UniProtKB-SubCell"/>
</dbReference>
<feature type="domain" description="Outer membrane protein beta-barrel" evidence="4">
    <location>
        <begin position="364"/>
        <end position="767"/>
    </location>
</feature>
<dbReference type="Gene3D" id="2.170.130.10">
    <property type="entry name" value="TonB-dependent receptor, plug domain"/>
    <property type="match status" value="1"/>
</dbReference>
<dbReference type="InterPro" id="IPR041700">
    <property type="entry name" value="OMP_b-brl_3"/>
</dbReference>
<evidence type="ECO:0000313" key="6">
    <source>
        <dbReference type="Proteomes" id="UP000274046"/>
    </source>
</evidence>
<protein>
    <submittedName>
        <fullName evidence="5">TonB-dependent receptor</fullName>
    </submittedName>
</protein>
<dbReference type="InterPro" id="IPR008969">
    <property type="entry name" value="CarboxyPept-like_regulatory"/>
</dbReference>
<keyword evidence="2" id="KW-0472">Membrane</keyword>
<keyword evidence="3" id="KW-0998">Cell outer membrane</keyword>
<keyword evidence="6" id="KW-1185">Reference proteome</keyword>
<dbReference type="InterPro" id="IPR036942">
    <property type="entry name" value="Beta-barrel_TonB_sf"/>
</dbReference>
<dbReference type="Gene3D" id="2.40.170.20">
    <property type="entry name" value="TonB-dependent receptor, beta-barrel domain"/>
    <property type="match status" value="1"/>
</dbReference>
<comment type="subcellular location">
    <subcellularLocation>
        <location evidence="1">Cell outer membrane</location>
    </subcellularLocation>
</comment>
<comment type="caution">
    <text evidence="5">The sequence shown here is derived from an EMBL/GenBank/DDBJ whole genome shotgun (WGS) entry which is preliminary data.</text>
</comment>
<gene>
    <name evidence="5" type="ORF">D7004_05150</name>
</gene>
<evidence type="ECO:0000259" key="4">
    <source>
        <dbReference type="Pfam" id="PF14905"/>
    </source>
</evidence>
<dbReference type="Gene3D" id="2.60.40.10">
    <property type="entry name" value="Immunoglobulins"/>
    <property type="match status" value="1"/>
</dbReference>
<keyword evidence="5" id="KW-0675">Receptor</keyword>
<accession>A0A3N0BZF1</accession>
<evidence type="ECO:0000256" key="2">
    <source>
        <dbReference type="ARBA" id="ARBA00023136"/>
    </source>
</evidence>
<sequence length="791" mass="90249">MQKLLFSFLFLMIAIEIKAQHKIFGHIYNENNVLQSVSVAIKDKSKNSHFTQTDSLGQYFFSELKQGAYVLKFSSVSFKSKEISIFLQGDTTIKTILDVFSYNLKDVQVNLKKQLIEKKVDRTVFNAEISTAAIGTDALELLAKVPGITVLNNKVSLVGKGNVNVMINDKLIQLSEDDLSNYLKSISAESISKIELITNPPAKYDAQGNNGLVNIVLKKNTIEGFRGSVNLTFTQANYSTIATGGSLNYKRDKLTLYTNFNVRKGSLVPFEQSNIFYPSQTWNIVNKDRNFRIVPGGQFGADYQLSKKTLLGLSYNGGLTKFHSEENIKTSVYNTIGIIDSILNSDANAKIKSHSNAANFYIKHALDSAGKQITITGDWFKYNDERNRFFNNTSYLKDGVIIPNSFTEYLSESAQNIDLFTIKADVDLPYKSFNLSFGTKLSLIKNESNLAFYKKQSDFYQQDLSQTDEFNYSENTQAAYINISKKKRRWDFQAGLRGEYSQINGISTNEANKSSYFQLFPTVFLTYRANENSTFSANYGRRINRPAYRKLNPFRWYSNQYTYAEGNPFLQPSYNNNIELSHIYKNSFTTTVSFNKLSNGYNDINFVAFNSNIQISKPVNVISGYNYQLSNSVVFNQLKWLESINQFDVFYNVSNSNLPETLNNLRGFGAYLSTVNQFIFNQTKTILCDVSFWYQFPTIEGLNKNKSQYNLDLGLKMLLLNKKIQLAVNASDVLKSNKYLFSNIVNNISQEYNNYYDSRQIRISVRFNFGNEKIKQVERKVGNEEERGRGN</sequence>
<proteinExistence type="predicted"/>
<dbReference type="SUPFAM" id="SSF49464">
    <property type="entry name" value="Carboxypeptidase regulatory domain-like"/>
    <property type="match status" value="1"/>
</dbReference>
<evidence type="ECO:0000256" key="1">
    <source>
        <dbReference type="ARBA" id="ARBA00004442"/>
    </source>
</evidence>
<dbReference type="Pfam" id="PF13715">
    <property type="entry name" value="CarbopepD_reg_2"/>
    <property type="match status" value="1"/>
</dbReference>
<reference evidence="5 6" key="1">
    <citation type="submission" date="2018-10" db="EMBL/GenBank/DDBJ databases">
        <title>Genome sequencing of Pedobacter jejuensis TNB23.</title>
        <authorList>
            <person name="Cho Y.-J."/>
            <person name="Cho A."/>
            <person name="Kim O.-S."/>
        </authorList>
    </citation>
    <scope>NUCLEOTIDE SEQUENCE [LARGE SCALE GENOMIC DNA]</scope>
    <source>
        <strain evidence="5 6">TNB23</strain>
    </source>
</reference>
<dbReference type="SUPFAM" id="SSF56935">
    <property type="entry name" value="Porins"/>
    <property type="match status" value="1"/>
</dbReference>
<dbReference type="PANTHER" id="PTHR40980">
    <property type="entry name" value="PLUG DOMAIN-CONTAINING PROTEIN"/>
    <property type="match status" value="1"/>
</dbReference>
<dbReference type="Pfam" id="PF14905">
    <property type="entry name" value="OMP_b-brl_3"/>
    <property type="match status" value="1"/>
</dbReference>
<dbReference type="InterPro" id="IPR037066">
    <property type="entry name" value="Plug_dom_sf"/>
</dbReference>
<dbReference type="OrthoDB" id="606851at2"/>
<organism evidence="5 6">
    <name type="scientific">Pedobacter jejuensis</name>
    <dbReference type="NCBI Taxonomy" id="1268550"/>
    <lineage>
        <taxon>Bacteria</taxon>
        <taxon>Pseudomonadati</taxon>
        <taxon>Bacteroidota</taxon>
        <taxon>Sphingobacteriia</taxon>
        <taxon>Sphingobacteriales</taxon>
        <taxon>Sphingobacteriaceae</taxon>
        <taxon>Pedobacter</taxon>
    </lineage>
</organism>